<keyword evidence="4" id="KW-0408">Iron</keyword>
<dbReference type="Proteomes" id="UP001165492">
    <property type="component" value="Unassembled WGS sequence"/>
</dbReference>
<keyword evidence="3" id="KW-0249">Electron transport</keyword>
<evidence type="ECO:0000259" key="6">
    <source>
        <dbReference type="PROSITE" id="PS51379"/>
    </source>
</evidence>
<evidence type="ECO:0000313" key="8">
    <source>
        <dbReference type="Proteomes" id="UP001165492"/>
    </source>
</evidence>
<keyword evidence="1" id="KW-0813">Transport</keyword>
<dbReference type="PANTHER" id="PTHR43082">
    <property type="entry name" value="FERREDOXIN-LIKE"/>
    <property type="match status" value="1"/>
</dbReference>
<dbReference type="SUPFAM" id="SSF54862">
    <property type="entry name" value="4Fe-4S ferredoxins"/>
    <property type="match status" value="1"/>
</dbReference>
<dbReference type="PIRSF" id="PIRSF036548">
    <property type="entry name" value="Fdx_FixX"/>
    <property type="match status" value="1"/>
</dbReference>
<proteinExistence type="predicted"/>
<organism evidence="7 8">
    <name type="scientific">Pelosinus baikalensis</name>
    <dbReference type="NCBI Taxonomy" id="2892015"/>
    <lineage>
        <taxon>Bacteria</taxon>
        <taxon>Bacillati</taxon>
        <taxon>Bacillota</taxon>
        <taxon>Negativicutes</taxon>
        <taxon>Selenomonadales</taxon>
        <taxon>Sporomusaceae</taxon>
        <taxon>Pelosinus</taxon>
    </lineage>
</organism>
<evidence type="ECO:0000313" key="7">
    <source>
        <dbReference type="EMBL" id="MCC5466151.1"/>
    </source>
</evidence>
<protein>
    <submittedName>
        <fullName evidence="7">4Fe-4S dicluster domain-containing protein</fullName>
    </submittedName>
</protein>
<feature type="domain" description="4Fe-4S ferredoxin-type" evidence="6">
    <location>
        <begin position="21"/>
        <end position="53"/>
    </location>
</feature>
<dbReference type="PROSITE" id="PS51379">
    <property type="entry name" value="4FE4S_FER_2"/>
    <property type="match status" value="1"/>
</dbReference>
<name>A0ABS8HU60_9FIRM</name>
<evidence type="ECO:0000256" key="4">
    <source>
        <dbReference type="ARBA" id="ARBA00023004"/>
    </source>
</evidence>
<evidence type="ECO:0000256" key="3">
    <source>
        <dbReference type="ARBA" id="ARBA00022982"/>
    </source>
</evidence>
<keyword evidence="5" id="KW-0411">Iron-sulfur</keyword>
<accession>A0ABS8HU60</accession>
<evidence type="ECO:0000256" key="5">
    <source>
        <dbReference type="ARBA" id="ARBA00023014"/>
    </source>
</evidence>
<comment type="caution">
    <text evidence="7">The sequence shown here is derived from an EMBL/GenBank/DDBJ whole genome shotgun (WGS) entry which is preliminary data.</text>
</comment>
<dbReference type="PANTHER" id="PTHR43082:SF3">
    <property type="entry name" value="FERREDOXIN-LIKE PROTEIN YDIT"/>
    <property type="match status" value="1"/>
</dbReference>
<dbReference type="Pfam" id="PF13237">
    <property type="entry name" value="Fer4_10"/>
    <property type="match status" value="1"/>
</dbReference>
<dbReference type="InterPro" id="IPR017896">
    <property type="entry name" value="4Fe4S_Fe-S-bd"/>
</dbReference>
<dbReference type="Gene3D" id="3.30.70.20">
    <property type="match status" value="1"/>
</dbReference>
<sequence length="94" mass="10881">MNNELQERLSLLHYQPDEKWQHVTILDQTICRDCKNKQCLTFCPSGVFRENSQKKQSLLILYKQCVECGGCRLICDNIDFSYPKGGYGVTFLEG</sequence>
<dbReference type="EMBL" id="JAJHJB010000015">
    <property type="protein sequence ID" value="MCC5466151.1"/>
    <property type="molecule type" value="Genomic_DNA"/>
</dbReference>
<reference evidence="7" key="1">
    <citation type="submission" date="2021-11" db="EMBL/GenBank/DDBJ databases">
        <title>Description of a new species Pelosinus isolated from the bottom sediments of Lake Baikal.</title>
        <authorList>
            <person name="Zakharyuk A."/>
        </authorList>
    </citation>
    <scope>NUCLEOTIDE SEQUENCE</scope>
    <source>
        <strain evidence="7">Bkl1</strain>
    </source>
</reference>
<evidence type="ECO:0000256" key="1">
    <source>
        <dbReference type="ARBA" id="ARBA00022448"/>
    </source>
</evidence>
<keyword evidence="8" id="KW-1185">Reference proteome</keyword>
<dbReference type="RefSeq" id="WP_229535329.1">
    <property type="nucleotide sequence ID" value="NZ_JAJHJB010000015.1"/>
</dbReference>
<gene>
    <name evidence="7" type="ORF">LMF89_12375</name>
</gene>
<keyword evidence="2" id="KW-0479">Metal-binding</keyword>
<dbReference type="InterPro" id="IPR012206">
    <property type="entry name" value="Fd_FixX"/>
</dbReference>
<evidence type="ECO:0000256" key="2">
    <source>
        <dbReference type="ARBA" id="ARBA00022723"/>
    </source>
</evidence>